<keyword evidence="9" id="KW-0539">Nucleus</keyword>
<dbReference type="SUPFAM" id="SSF54236">
    <property type="entry name" value="Ubiquitin-like"/>
    <property type="match status" value="1"/>
</dbReference>
<organism evidence="14 15">
    <name type="scientific">Phellinidium pouzarii</name>
    <dbReference type="NCBI Taxonomy" id="167371"/>
    <lineage>
        <taxon>Eukaryota</taxon>
        <taxon>Fungi</taxon>
        <taxon>Dikarya</taxon>
        <taxon>Basidiomycota</taxon>
        <taxon>Agaricomycotina</taxon>
        <taxon>Agaricomycetes</taxon>
        <taxon>Hymenochaetales</taxon>
        <taxon>Hymenochaetaceae</taxon>
        <taxon>Phellinidium</taxon>
    </lineage>
</organism>
<dbReference type="InterPro" id="IPR050164">
    <property type="entry name" value="Peptidase_C19"/>
</dbReference>
<dbReference type="InterPro" id="IPR018200">
    <property type="entry name" value="USP_CS"/>
</dbReference>
<dbReference type="EC" id="3.4.19.12" evidence="4"/>
<feature type="region of interest" description="Disordered" evidence="10">
    <location>
        <begin position="574"/>
        <end position="594"/>
    </location>
</feature>
<evidence type="ECO:0000256" key="4">
    <source>
        <dbReference type="ARBA" id="ARBA00012759"/>
    </source>
</evidence>
<keyword evidence="15" id="KW-1185">Reference proteome</keyword>
<dbReference type="InterPro" id="IPR006615">
    <property type="entry name" value="Pept_C19_DUSP"/>
</dbReference>
<evidence type="ECO:0000259" key="12">
    <source>
        <dbReference type="PROSITE" id="PS50235"/>
    </source>
</evidence>
<name>A0A4S4LFJ0_9AGAM</name>
<keyword evidence="8" id="KW-0788">Thiol protease</keyword>
<dbReference type="InterPro" id="IPR029071">
    <property type="entry name" value="Ubiquitin-like_domsf"/>
</dbReference>
<dbReference type="PROSITE" id="PS00973">
    <property type="entry name" value="USP_2"/>
    <property type="match status" value="1"/>
</dbReference>
<dbReference type="InterPro" id="IPR035927">
    <property type="entry name" value="DUSP-like_sf"/>
</dbReference>
<comment type="subcellular location">
    <subcellularLocation>
        <location evidence="2">Nucleus</location>
    </subcellularLocation>
</comment>
<dbReference type="PANTHER" id="PTHR24006">
    <property type="entry name" value="UBIQUITIN CARBOXYL-TERMINAL HYDROLASE"/>
    <property type="match status" value="1"/>
</dbReference>
<reference evidence="14 15" key="1">
    <citation type="submission" date="2019-02" db="EMBL/GenBank/DDBJ databases">
        <title>Genome sequencing of the rare red list fungi Phellinidium pouzarii.</title>
        <authorList>
            <person name="Buettner E."/>
            <person name="Kellner H."/>
        </authorList>
    </citation>
    <scope>NUCLEOTIDE SEQUENCE [LARGE SCALE GENOMIC DNA]</scope>
    <source>
        <strain evidence="14 15">DSM 108285</strain>
    </source>
</reference>
<dbReference type="PROSITE" id="PS50235">
    <property type="entry name" value="USP_3"/>
    <property type="match status" value="1"/>
</dbReference>
<evidence type="ECO:0000256" key="6">
    <source>
        <dbReference type="ARBA" id="ARBA00022786"/>
    </source>
</evidence>
<dbReference type="EMBL" id="SGPK01000029">
    <property type="protein sequence ID" value="THH10686.1"/>
    <property type="molecule type" value="Genomic_DNA"/>
</dbReference>
<evidence type="ECO:0000256" key="2">
    <source>
        <dbReference type="ARBA" id="ARBA00004123"/>
    </source>
</evidence>
<dbReference type="SUPFAM" id="SSF143791">
    <property type="entry name" value="DUSP-like"/>
    <property type="match status" value="1"/>
</dbReference>
<evidence type="ECO:0000313" key="15">
    <source>
        <dbReference type="Proteomes" id="UP000308199"/>
    </source>
</evidence>
<dbReference type="InterPro" id="IPR001394">
    <property type="entry name" value="Peptidase_C19_UCH"/>
</dbReference>
<dbReference type="SMART" id="SM00213">
    <property type="entry name" value="UBQ"/>
    <property type="match status" value="1"/>
</dbReference>
<keyword evidence="6" id="KW-0833">Ubl conjugation pathway</keyword>
<dbReference type="Gene3D" id="3.90.70.10">
    <property type="entry name" value="Cysteine proteinases"/>
    <property type="match status" value="1"/>
</dbReference>
<dbReference type="GO" id="GO:0004843">
    <property type="term" value="F:cysteine-type deubiquitinase activity"/>
    <property type="evidence" value="ECO:0007669"/>
    <property type="project" value="UniProtKB-EC"/>
</dbReference>
<evidence type="ECO:0000259" key="13">
    <source>
        <dbReference type="PROSITE" id="PS51283"/>
    </source>
</evidence>
<dbReference type="Pfam" id="PF00240">
    <property type="entry name" value="ubiquitin"/>
    <property type="match status" value="1"/>
</dbReference>
<evidence type="ECO:0000256" key="1">
    <source>
        <dbReference type="ARBA" id="ARBA00000707"/>
    </source>
</evidence>
<proteinExistence type="inferred from homology"/>
<feature type="compositionally biased region" description="Low complexity" evidence="10">
    <location>
        <begin position="1017"/>
        <end position="1027"/>
    </location>
</feature>
<dbReference type="Pfam" id="PF00443">
    <property type="entry name" value="UCH"/>
    <property type="match status" value="1"/>
</dbReference>
<keyword evidence="7" id="KW-0378">Hydrolase</keyword>
<feature type="region of interest" description="Disordered" evidence="10">
    <location>
        <begin position="1014"/>
        <end position="1047"/>
    </location>
</feature>
<evidence type="ECO:0000256" key="10">
    <source>
        <dbReference type="SAM" id="MobiDB-lite"/>
    </source>
</evidence>
<dbReference type="GO" id="GO:0005829">
    <property type="term" value="C:cytosol"/>
    <property type="evidence" value="ECO:0007669"/>
    <property type="project" value="TreeGrafter"/>
</dbReference>
<dbReference type="AlphaFoldDB" id="A0A4S4LFJ0"/>
<dbReference type="PROSITE" id="PS50053">
    <property type="entry name" value="UBIQUITIN_2"/>
    <property type="match status" value="1"/>
</dbReference>
<dbReference type="Proteomes" id="UP000308199">
    <property type="component" value="Unassembled WGS sequence"/>
</dbReference>
<evidence type="ECO:0000256" key="7">
    <source>
        <dbReference type="ARBA" id="ARBA00022801"/>
    </source>
</evidence>
<accession>A0A4S4LFJ0</accession>
<evidence type="ECO:0000256" key="5">
    <source>
        <dbReference type="ARBA" id="ARBA00022670"/>
    </source>
</evidence>
<dbReference type="GO" id="GO:0016579">
    <property type="term" value="P:protein deubiquitination"/>
    <property type="evidence" value="ECO:0007669"/>
    <property type="project" value="InterPro"/>
</dbReference>
<feature type="domain" description="DUSP" evidence="13">
    <location>
        <begin position="731"/>
        <end position="840"/>
    </location>
</feature>
<dbReference type="InterPro" id="IPR044743">
    <property type="entry name" value="Ubl_USP48"/>
</dbReference>
<gene>
    <name evidence="14" type="ORF">EW145_g1149</name>
</gene>
<dbReference type="Gene3D" id="3.30.2230.10">
    <property type="entry name" value="DUSP-like"/>
    <property type="match status" value="1"/>
</dbReference>
<dbReference type="InterPro" id="IPR038765">
    <property type="entry name" value="Papain-like_cys_pep_sf"/>
</dbReference>
<dbReference type="PANTHER" id="PTHR24006:SF722">
    <property type="entry name" value="UBIQUITIN CARBOXYL-TERMINAL HYDROLASE 48"/>
    <property type="match status" value="1"/>
</dbReference>
<evidence type="ECO:0000256" key="3">
    <source>
        <dbReference type="ARBA" id="ARBA00009085"/>
    </source>
</evidence>
<dbReference type="SUPFAM" id="SSF54001">
    <property type="entry name" value="Cysteine proteinases"/>
    <property type="match status" value="1"/>
</dbReference>
<feature type="domain" description="Ubiquitin-like" evidence="11">
    <location>
        <begin position="934"/>
        <end position="982"/>
    </location>
</feature>
<keyword evidence="5" id="KW-0645">Protease</keyword>
<evidence type="ECO:0000256" key="9">
    <source>
        <dbReference type="ARBA" id="ARBA00023242"/>
    </source>
</evidence>
<dbReference type="InterPro" id="IPR028889">
    <property type="entry name" value="USP"/>
</dbReference>
<evidence type="ECO:0000313" key="14">
    <source>
        <dbReference type="EMBL" id="THH10686.1"/>
    </source>
</evidence>
<evidence type="ECO:0000256" key="8">
    <source>
        <dbReference type="ARBA" id="ARBA00022807"/>
    </source>
</evidence>
<feature type="domain" description="USP" evidence="12">
    <location>
        <begin position="144"/>
        <end position="478"/>
    </location>
</feature>
<dbReference type="OrthoDB" id="289038at2759"/>
<comment type="caution">
    <text evidence="14">The sequence shown here is derived from an EMBL/GenBank/DDBJ whole genome shotgun (WGS) entry which is preliminary data.</text>
</comment>
<dbReference type="InterPro" id="IPR000626">
    <property type="entry name" value="Ubiquitin-like_dom"/>
</dbReference>
<comment type="catalytic activity">
    <reaction evidence="1">
        <text>Thiol-dependent hydrolysis of ester, thioester, amide, peptide and isopeptide bonds formed by the C-terminal Gly of ubiquitin (a 76-residue protein attached to proteins as an intracellular targeting signal).</text>
        <dbReference type="EC" id="3.4.19.12"/>
    </reaction>
</comment>
<evidence type="ECO:0000259" key="11">
    <source>
        <dbReference type="PROSITE" id="PS50053"/>
    </source>
</evidence>
<dbReference type="GO" id="GO:0004197">
    <property type="term" value="F:cysteine-type endopeptidase activity"/>
    <property type="evidence" value="ECO:0007669"/>
    <property type="project" value="InterPro"/>
</dbReference>
<dbReference type="GO" id="GO:0006508">
    <property type="term" value="P:proteolysis"/>
    <property type="evidence" value="ECO:0007669"/>
    <property type="project" value="UniProtKB-KW"/>
</dbReference>
<comment type="similarity">
    <text evidence="3">Belongs to the peptidase C19 family.</text>
</comment>
<sequence length="1068" mass="121474">MSIHASRPKPPSLHVCYSMREKRKRNTITASKGLAVGERLNRNRLLAECDLRWNWIGTERVLRQPTAEQEDLSDVIVISDGEDELLCDKKRCKDNPFCLNYLGQDKWEDEVFIKHPVKSEEAYLKVHLRNQDPSANSRKSAMPVGLKVWFQDLAFRSGVYRCQPLLNSRLQFKDSPIFQLQVTFAALQEGNQSVFNPIKLVESLRLRTSEQQDAQEFSKLFMSHLDDEFRKQSNPELHQLTRQLQFEGKMVNATVCDKCKTRSERDTTFLELEVNLEKTGVLEDRIAAVLTPERLEDDNKYLCSVCESLQDATRYTEIRSLPPGVAYISSALRVRSLDVRAEKIKAPSQVSAMVYENESDDDIYELKGVLLHKGQSAYHGHYEAQVFNQATKKWYQFNDEVVTSLASFHTGNSEDINAIKVDDDEENRPIKRQKRSAKLRRVEDSDDEQVKQVTPASIPSRTKRLVSKDAYMLIYTRRKDPKPIDVKTFTPPQDALEIVRSLNEAHDKKCSDYKTKQDAEKKKFVKIREMVLDVYRSWAVSSTSDLSVVVSKTALENWLLRWFNLSESESITKQENHESYAEETNGNDPDHSAMGKLAGPEANVPRVSSAELPNYIDNSSLLCRHDRLNPLIGKEMKLMSKVARDKMIRNGFTFKPEITIGDICNQCVEDEFLEKLYQIEHPQLVSIFNMAYELLKQLFPSWNPPALDTNTCEVCATMVHISKESKLEQRKKAEDEKAQLPRLNDNHVFGQQALIEHALCAIVPSPFIHEWRAWLIKPGEVQRPAAIDNSYLICEHGKLIVDLSDGTDFDDELAIVSRTEWDLLQNLYNAAPLIAVSCVSEHTEDGGERKKITNDLSCCFECRTRNKLNFVSTSLIIILLKPTEVIPQASAASSCQPVHSDIPSYSFSNESIRTPSDETLTTSYGKTNVLKKWTIKDVKISISKVFKIPTISQRLYYRGKELEDNTETVANLQIFERDTLYLKEIVEDMIILDSDLEDSGTGSKKRTEGDAFKGTLLSGISSPLPSGESEKIADSSRSSSPSTEKPCPTCTYLNDFDASMCKVCDNPV</sequence>
<dbReference type="PROSITE" id="PS51283">
    <property type="entry name" value="DUSP"/>
    <property type="match status" value="1"/>
</dbReference>
<dbReference type="Gene3D" id="3.10.20.90">
    <property type="entry name" value="Phosphatidylinositol 3-kinase Catalytic Subunit, Chain A, domain 1"/>
    <property type="match status" value="1"/>
</dbReference>
<protein>
    <recommendedName>
        <fullName evidence="4">ubiquitinyl hydrolase 1</fullName>
        <ecNumber evidence="4">3.4.19.12</ecNumber>
    </recommendedName>
</protein>
<dbReference type="CDD" id="cd01795">
    <property type="entry name" value="Ubl_USP48"/>
    <property type="match status" value="1"/>
</dbReference>
<dbReference type="GO" id="GO:0005634">
    <property type="term" value="C:nucleus"/>
    <property type="evidence" value="ECO:0007669"/>
    <property type="project" value="UniProtKB-SubCell"/>
</dbReference>